<organism evidence="6 7">
    <name type="scientific">Sporosarcina luteola</name>
    <dbReference type="NCBI Taxonomy" id="582850"/>
    <lineage>
        <taxon>Bacteria</taxon>
        <taxon>Bacillati</taxon>
        <taxon>Bacillota</taxon>
        <taxon>Bacilli</taxon>
        <taxon>Bacillales</taxon>
        <taxon>Caryophanaceae</taxon>
        <taxon>Sporosarcina</taxon>
    </lineage>
</organism>
<evidence type="ECO:0000313" key="7">
    <source>
        <dbReference type="Proteomes" id="UP000321901"/>
    </source>
</evidence>
<proteinExistence type="predicted"/>
<dbReference type="PANTHER" id="PTHR36460">
    <property type="entry name" value="UPF0132 DOMAIN PROTEIN (AFU_ORTHOLOGUE AFUA_3G10255)"/>
    <property type="match status" value="1"/>
</dbReference>
<keyword evidence="7" id="KW-1185">Reference proteome</keyword>
<dbReference type="PANTHER" id="PTHR36460:SF1">
    <property type="entry name" value="UPF0132 DOMAIN PROTEIN (AFU_ORTHOLOGUE AFUA_3G10255)"/>
    <property type="match status" value="1"/>
</dbReference>
<evidence type="ECO:0000256" key="1">
    <source>
        <dbReference type="ARBA" id="ARBA00004141"/>
    </source>
</evidence>
<dbReference type="GO" id="GO:0016020">
    <property type="term" value="C:membrane"/>
    <property type="evidence" value="ECO:0007669"/>
    <property type="project" value="UniProtKB-SubCell"/>
</dbReference>
<reference evidence="6 7" key="1">
    <citation type="submission" date="2019-07" db="EMBL/GenBank/DDBJ databases">
        <title>Whole genome shotgun sequence of Sporosarcina luteola NBRC 105378.</title>
        <authorList>
            <person name="Hosoyama A."/>
            <person name="Uohara A."/>
            <person name="Ohji S."/>
            <person name="Ichikawa N."/>
        </authorList>
    </citation>
    <scope>NUCLEOTIDE SEQUENCE [LARGE SCALE GENOMIC DNA]</scope>
    <source>
        <strain evidence="6 7">NBRC 105378</strain>
    </source>
</reference>
<feature type="transmembrane region" description="Helical" evidence="5">
    <location>
        <begin position="68"/>
        <end position="87"/>
    </location>
</feature>
<keyword evidence="4 5" id="KW-0472">Membrane</keyword>
<dbReference type="RefSeq" id="WP_246110970.1">
    <property type="nucleotide sequence ID" value="NZ_BJYL01000031.1"/>
</dbReference>
<dbReference type="InterPro" id="IPR019109">
    <property type="entry name" value="MamF_MmsF"/>
</dbReference>
<dbReference type="EMBL" id="BJYL01000031">
    <property type="protein sequence ID" value="GEN84031.1"/>
    <property type="molecule type" value="Genomic_DNA"/>
</dbReference>
<sequence>MNENEKLRETTVEKTIEQSIEPVAKTEGGKTSIGLTENVGGMLCYIFIIGLIFLFMEKENRFIRFHALQAVFLAVAIFLISIVIGFIPVLGIILSLLLGPLAFALMIFMMYQAYQGKYYKLPFIGDMVENQLDKA</sequence>
<feature type="transmembrane region" description="Helical" evidence="5">
    <location>
        <begin position="93"/>
        <end position="111"/>
    </location>
</feature>
<evidence type="ECO:0000256" key="2">
    <source>
        <dbReference type="ARBA" id="ARBA00022692"/>
    </source>
</evidence>
<evidence type="ECO:0000313" key="6">
    <source>
        <dbReference type="EMBL" id="GEN84031.1"/>
    </source>
</evidence>
<keyword evidence="3 5" id="KW-1133">Transmembrane helix</keyword>
<gene>
    <name evidence="6" type="ORF">SLU01_23430</name>
</gene>
<evidence type="ECO:0008006" key="8">
    <source>
        <dbReference type="Google" id="ProtNLM"/>
    </source>
</evidence>
<dbReference type="AlphaFoldDB" id="A0A511Z9B7"/>
<evidence type="ECO:0000256" key="5">
    <source>
        <dbReference type="SAM" id="Phobius"/>
    </source>
</evidence>
<keyword evidence="2 5" id="KW-0812">Transmembrane</keyword>
<evidence type="ECO:0000256" key="4">
    <source>
        <dbReference type="ARBA" id="ARBA00023136"/>
    </source>
</evidence>
<accession>A0A511Z9B7</accession>
<evidence type="ECO:0000256" key="3">
    <source>
        <dbReference type="ARBA" id="ARBA00022989"/>
    </source>
</evidence>
<dbReference type="Pfam" id="PF09685">
    <property type="entry name" value="MamF_MmsF"/>
    <property type="match status" value="1"/>
</dbReference>
<protein>
    <recommendedName>
        <fullName evidence="8">DUF4870 domain-containing protein</fullName>
    </recommendedName>
</protein>
<comment type="subcellular location">
    <subcellularLocation>
        <location evidence="1">Membrane</location>
        <topology evidence="1">Multi-pass membrane protein</topology>
    </subcellularLocation>
</comment>
<name>A0A511Z9B7_9BACL</name>
<feature type="transmembrane region" description="Helical" evidence="5">
    <location>
        <begin position="39"/>
        <end position="56"/>
    </location>
</feature>
<comment type="caution">
    <text evidence="6">The sequence shown here is derived from an EMBL/GenBank/DDBJ whole genome shotgun (WGS) entry which is preliminary data.</text>
</comment>
<dbReference type="Proteomes" id="UP000321901">
    <property type="component" value="Unassembled WGS sequence"/>
</dbReference>